<evidence type="ECO:0000259" key="9">
    <source>
        <dbReference type="Pfam" id="PF02811"/>
    </source>
</evidence>
<dbReference type="NCBIfam" id="TIGR01856">
    <property type="entry name" value="hisJ_fam"/>
    <property type="match status" value="1"/>
</dbReference>
<dbReference type="AlphaFoldDB" id="A0A859FG40"/>
<organism evidence="10 11">
    <name type="scientific">Paenalkalicoccus suaedae</name>
    <dbReference type="NCBI Taxonomy" id="2592382"/>
    <lineage>
        <taxon>Bacteria</taxon>
        <taxon>Bacillati</taxon>
        <taxon>Bacillota</taxon>
        <taxon>Bacilli</taxon>
        <taxon>Bacillales</taxon>
        <taxon>Bacillaceae</taxon>
        <taxon>Paenalkalicoccus</taxon>
    </lineage>
</organism>
<dbReference type="GO" id="GO:0000105">
    <property type="term" value="P:L-histidine biosynthetic process"/>
    <property type="evidence" value="ECO:0007669"/>
    <property type="project" value="UniProtKB-UniRule"/>
</dbReference>
<evidence type="ECO:0000256" key="2">
    <source>
        <dbReference type="ARBA" id="ARBA00009152"/>
    </source>
</evidence>
<feature type="domain" description="PHP" evidence="9">
    <location>
        <begin position="5"/>
        <end position="216"/>
    </location>
</feature>
<comment type="pathway">
    <text evidence="1 8">Amino-acid biosynthesis; L-histidine biosynthesis; L-histidine from 5-phospho-alpha-D-ribose 1-diphosphate: step 8/9.</text>
</comment>
<name>A0A859FG40_9BACI</name>
<reference evidence="11" key="1">
    <citation type="submission" date="2019-07" db="EMBL/GenBank/DDBJ databases">
        <title>Bacillus alkalisoli sp. nov. isolated from saline soil.</title>
        <authorList>
            <person name="Sun J.-Q."/>
            <person name="Xu L."/>
        </authorList>
    </citation>
    <scope>NUCLEOTIDE SEQUENCE [LARGE SCALE GENOMIC DNA]</scope>
    <source>
        <strain evidence="11">M4U3P1</strain>
    </source>
</reference>
<keyword evidence="5 8" id="KW-0378">Hydrolase</keyword>
<dbReference type="PANTHER" id="PTHR21039">
    <property type="entry name" value="HISTIDINOL PHOSPHATASE-RELATED"/>
    <property type="match status" value="1"/>
</dbReference>
<dbReference type="EMBL" id="CP041372">
    <property type="protein sequence ID" value="QKS72067.1"/>
    <property type="molecule type" value="Genomic_DNA"/>
</dbReference>
<keyword evidence="6 8" id="KW-0368">Histidine biosynthesis</keyword>
<dbReference type="KEGG" id="psua:FLK61_36000"/>
<evidence type="ECO:0000313" key="11">
    <source>
        <dbReference type="Proteomes" id="UP000318138"/>
    </source>
</evidence>
<dbReference type="EC" id="3.1.3.15" evidence="3 8"/>
<dbReference type="NCBIfam" id="NF005996">
    <property type="entry name" value="PRK08123.1"/>
    <property type="match status" value="1"/>
</dbReference>
<dbReference type="UniPathway" id="UPA00031">
    <property type="reaction ID" value="UER00013"/>
</dbReference>
<dbReference type="GO" id="GO:0005737">
    <property type="term" value="C:cytoplasm"/>
    <property type="evidence" value="ECO:0007669"/>
    <property type="project" value="TreeGrafter"/>
</dbReference>
<dbReference type="Proteomes" id="UP000318138">
    <property type="component" value="Chromosome"/>
</dbReference>
<evidence type="ECO:0000256" key="4">
    <source>
        <dbReference type="ARBA" id="ARBA00022605"/>
    </source>
</evidence>
<evidence type="ECO:0000256" key="5">
    <source>
        <dbReference type="ARBA" id="ARBA00022801"/>
    </source>
</evidence>
<dbReference type="InterPro" id="IPR004013">
    <property type="entry name" value="PHP_dom"/>
</dbReference>
<protein>
    <recommendedName>
        <fullName evidence="3 8">Histidinol-phosphatase</fullName>
        <shortName evidence="8">HolPase</shortName>
        <ecNumber evidence="3 8">3.1.3.15</ecNumber>
    </recommendedName>
</protein>
<dbReference type="GO" id="GO:0004401">
    <property type="term" value="F:histidinol-phosphatase activity"/>
    <property type="evidence" value="ECO:0007669"/>
    <property type="project" value="UniProtKB-UniRule"/>
</dbReference>
<keyword evidence="4 8" id="KW-0028">Amino-acid biosynthesis</keyword>
<evidence type="ECO:0000256" key="1">
    <source>
        <dbReference type="ARBA" id="ARBA00004970"/>
    </source>
</evidence>
<dbReference type="InterPro" id="IPR010140">
    <property type="entry name" value="Histidinol_P_phosphatase_HisJ"/>
</dbReference>
<evidence type="ECO:0000256" key="7">
    <source>
        <dbReference type="ARBA" id="ARBA00049158"/>
    </source>
</evidence>
<proteinExistence type="inferred from homology"/>
<evidence type="ECO:0000313" key="10">
    <source>
        <dbReference type="EMBL" id="QKS72067.1"/>
    </source>
</evidence>
<accession>A0A859FG40</accession>
<dbReference type="PANTHER" id="PTHR21039:SF0">
    <property type="entry name" value="HISTIDINOL-PHOSPHATASE"/>
    <property type="match status" value="1"/>
</dbReference>
<evidence type="ECO:0000256" key="8">
    <source>
        <dbReference type="RuleBase" id="RU366003"/>
    </source>
</evidence>
<dbReference type="Gene3D" id="3.20.20.140">
    <property type="entry name" value="Metal-dependent hydrolases"/>
    <property type="match status" value="1"/>
</dbReference>
<keyword evidence="11" id="KW-1185">Reference proteome</keyword>
<dbReference type="RefSeq" id="WP_176010051.1">
    <property type="nucleotide sequence ID" value="NZ_CP041372.2"/>
</dbReference>
<dbReference type="Pfam" id="PF02811">
    <property type="entry name" value="PHP"/>
    <property type="match status" value="1"/>
</dbReference>
<dbReference type="SUPFAM" id="SSF89550">
    <property type="entry name" value="PHP domain-like"/>
    <property type="match status" value="1"/>
</dbReference>
<gene>
    <name evidence="10" type="primary">hisJ</name>
    <name evidence="10" type="ORF">FLK61_36000</name>
</gene>
<dbReference type="CDD" id="cd12110">
    <property type="entry name" value="PHP_HisPPase_Hisj_like"/>
    <property type="match status" value="1"/>
</dbReference>
<dbReference type="InterPro" id="IPR016195">
    <property type="entry name" value="Pol/histidinol_Pase-like"/>
</dbReference>
<evidence type="ECO:0000256" key="3">
    <source>
        <dbReference type="ARBA" id="ARBA00013085"/>
    </source>
</evidence>
<comment type="catalytic activity">
    <reaction evidence="7 8">
        <text>L-histidinol phosphate + H2O = L-histidinol + phosphate</text>
        <dbReference type="Rhea" id="RHEA:14465"/>
        <dbReference type="ChEBI" id="CHEBI:15377"/>
        <dbReference type="ChEBI" id="CHEBI:43474"/>
        <dbReference type="ChEBI" id="CHEBI:57699"/>
        <dbReference type="ChEBI" id="CHEBI:57980"/>
        <dbReference type="EC" id="3.1.3.15"/>
    </reaction>
</comment>
<sequence>MITYDRHVHTPFCPHGSPDTLQQYCERAIELGLKEISFTEHAPLPPSFRDPVPDQDSAMSLHDLEAYFTSVEKVKQEYKGRLLIRTGLEVDYIAEFEHETKAFLNEYGDQLDDGILSVHFLKVGSIYECMDLSKEAFGELVTAFGGVQNVYKEYYQAVLKSIQSDLGIYKPNRIGHMTLARKFQVAHPRNFNDSYYISEVLEAVAKKGYALDLNTAGLRKEHCLEIYPDEQIQKQAKEKQIPLIYGSDSHDISTLGADREIVEGFATT</sequence>
<comment type="similarity">
    <text evidence="2 8">Belongs to the PHP hydrolase family. HisK subfamily.</text>
</comment>
<evidence type="ECO:0000256" key="6">
    <source>
        <dbReference type="ARBA" id="ARBA00023102"/>
    </source>
</evidence>